<name>K6UZM8_PLACD</name>
<feature type="domain" description="Tryptophan/threonine-rich plasmodium antigen C-terminal" evidence="1">
    <location>
        <begin position="1"/>
        <end position="106"/>
    </location>
</feature>
<dbReference type="VEuPathDB" id="PlasmoDB:PCYB_001970"/>
<dbReference type="GeneID" id="14695992"/>
<dbReference type="PhylomeDB" id="K6UZM8"/>
<protein>
    <submittedName>
        <fullName evidence="2">Tryptophan-rich antigen</fullName>
    </submittedName>
</protein>
<evidence type="ECO:0000313" key="2">
    <source>
        <dbReference type="EMBL" id="GAB69449.1"/>
    </source>
</evidence>
<dbReference type="EMBL" id="DF157171">
    <property type="protein sequence ID" value="GAB69449.1"/>
    <property type="molecule type" value="Genomic_DNA"/>
</dbReference>
<reference evidence="2 3" key="1">
    <citation type="journal article" date="2012" name="Nat. Genet.">
        <title>Plasmodium cynomolgi genome sequences provide insight into Plasmodium vivax and the monkey malaria clade.</title>
        <authorList>
            <person name="Tachibana S."/>
            <person name="Sullivan S.A."/>
            <person name="Kawai S."/>
            <person name="Nakamura S."/>
            <person name="Kim H.R."/>
            <person name="Goto N."/>
            <person name="Arisue N."/>
            <person name="Palacpac N.M.Q."/>
            <person name="Honma H."/>
            <person name="Yagi M."/>
            <person name="Tougan T."/>
            <person name="Katakai Y."/>
            <person name="Kaneko O."/>
            <person name="Mita T."/>
            <person name="Kita K."/>
            <person name="Yasutomi Y."/>
            <person name="Sutton P.L."/>
            <person name="Shakhbatyan R."/>
            <person name="Horii T."/>
            <person name="Yasunaga T."/>
            <person name="Barnwell J.W."/>
            <person name="Escalante A.A."/>
            <person name="Carlton J.M."/>
            <person name="Tanabe K."/>
        </authorList>
    </citation>
    <scope>NUCLEOTIDE SEQUENCE [LARGE SCALE GENOMIC DNA]</scope>
    <source>
        <strain evidence="2 3">B</strain>
    </source>
</reference>
<dbReference type="Pfam" id="PF12319">
    <property type="entry name" value="TryThrA_C"/>
    <property type="match status" value="1"/>
</dbReference>
<evidence type="ECO:0000259" key="1">
    <source>
        <dbReference type="Pfam" id="PF12319"/>
    </source>
</evidence>
<dbReference type="AlphaFoldDB" id="K6UZM8"/>
<keyword evidence="3" id="KW-1185">Reference proteome</keyword>
<evidence type="ECO:0000313" key="3">
    <source>
        <dbReference type="Proteomes" id="UP000006319"/>
    </source>
</evidence>
<proteinExistence type="predicted"/>
<accession>K6UZM8</accession>
<dbReference type="RefSeq" id="XP_004227667.1">
    <property type="nucleotide sequence ID" value="XM_004227619.1"/>
</dbReference>
<dbReference type="Proteomes" id="UP000006319">
    <property type="component" value="Unassembled WGS sequence"/>
</dbReference>
<sequence>MEKKWEHYDEYTFKELLSNKAKDALTWNDKEWTNWVSKNGRLALKGDWNKWVNGQDVFFKSGINNDWKNWSEFKRKEYGLIEWKYFEDKFWKYWMNNSKVNGIDEKMARKT</sequence>
<gene>
    <name evidence="2" type="ORF">PCYB_001970</name>
</gene>
<organism evidence="2 3">
    <name type="scientific">Plasmodium cynomolgi (strain B)</name>
    <dbReference type="NCBI Taxonomy" id="1120755"/>
    <lineage>
        <taxon>Eukaryota</taxon>
        <taxon>Sar</taxon>
        <taxon>Alveolata</taxon>
        <taxon>Apicomplexa</taxon>
        <taxon>Aconoidasida</taxon>
        <taxon>Haemosporida</taxon>
        <taxon>Plasmodiidae</taxon>
        <taxon>Plasmodium</taxon>
        <taxon>Plasmodium (Plasmodium)</taxon>
    </lineage>
</organism>
<dbReference type="InterPro" id="IPR022089">
    <property type="entry name" value="Plasmodium-antigen_C"/>
</dbReference>
<dbReference type="KEGG" id="pcy:PCYB_001970"/>
<dbReference type="OrthoDB" id="379420at2759"/>